<name>A0A941EU28_9ACTN</name>
<dbReference type="SMART" id="SM01043">
    <property type="entry name" value="BTAD"/>
    <property type="match status" value="1"/>
</dbReference>
<keyword evidence="6" id="KW-1133">Transmembrane helix</keyword>
<accession>A0A941EU28</accession>
<dbReference type="Gene3D" id="3.30.830.10">
    <property type="entry name" value="Metalloenzyme, LuxS/M16 peptidase-like"/>
    <property type="match status" value="2"/>
</dbReference>
<dbReference type="Gene3D" id="1.10.10.10">
    <property type="entry name" value="Winged helix-like DNA-binding domain superfamily/Winged helix DNA-binding domain"/>
    <property type="match status" value="1"/>
</dbReference>
<proteinExistence type="inferred from homology"/>
<evidence type="ECO:0000313" key="9">
    <source>
        <dbReference type="Proteomes" id="UP000675781"/>
    </source>
</evidence>
<comment type="caution">
    <text evidence="8">The sequence shown here is derived from an EMBL/GenBank/DDBJ whole genome shotgun (WGS) entry which is preliminary data.</text>
</comment>
<dbReference type="PROSITE" id="PS51755">
    <property type="entry name" value="OMPR_PHOB"/>
    <property type="match status" value="1"/>
</dbReference>
<evidence type="ECO:0000256" key="4">
    <source>
        <dbReference type="ARBA" id="ARBA00023163"/>
    </source>
</evidence>
<feature type="transmembrane region" description="Helical" evidence="6">
    <location>
        <begin position="789"/>
        <end position="815"/>
    </location>
</feature>
<sequence length="865" mass="93635">MRFGLLGPVTVQLDAAGAPVRIEQRMPEILLAALLLNAGKSVPTVKLTTALWGYDPPPTAASSLYNHVGRLRRLLGPEGGGRIRTASVGYVIDVESGELDTAEFAALCAKATELREAGAWEGASESFAAALSLWRGEPAEGVSGLEEWEARVQELRETRLQALDARIDCDLRLGRHRQVTAELQSLALEYPLQESFHRQLMLALYRGGRQNDALSAYQKLRQSLSRELGIDPSPAVQRIHEAILDADPQLDAFSDADAPRAVVSVVDAPPAPVEGADRVDREVRQSMLNGIPVLLCPALPGSRQHAGITFRVGMADEPLARAGMTHLIEHLALHRLDVSDVHHNGATSSTVTHFLMQGSASEAVEFIHSVCESLHDLPFERLETEKSILYTEASHRELGWARVLAASRYGARGYGIPGFGELGLPAVTPDDLREWASRYFTRDNAVLWFSGDELPAGLDPRLPAGQRRSLPTPSSVLPTTPAYISGGPQGLVGLSAVVGRGPAARLFTELLERELVKHLRHESGLSYAISADYAARDAGRAEIHATADALPATQDKLISSLMDVLARLREGEIDPALLEVVRGRVLEARQAPDAAAQALPGLAADLLFGRPLTSEAALLDRFRTSTAEDVRAAAAEALGSALLLLPGHSPDVQKAGYAPVPTGSAVTAIGPTYQGFDGPGTQLVVGASALSLHRNGSFATVQYAECEAMQAWPDGARRLWNRDGARVAIEPNLFAAPPGFLAPLDAAIPAQRVIWQPARDPRQIPVYPPGVEPKWVQDRRPTRTVAARIVRALVYTGFWAFFVGSVIFTTLSIIVCFDTDPADGVTFGVVLLVWLFDLGVWVLPTVLLGRRLRRYRRAWEWDTRA</sequence>
<evidence type="ECO:0000313" key="8">
    <source>
        <dbReference type="EMBL" id="MBR7838112.1"/>
    </source>
</evidence>
<evidence type="ECO:0000256" key="6">
    <source>
        <dbReference type="SAM" id="Phobius"/>
    </source>
</evidence>
<feature type="DNA-binding region" description="OmpR/PhoB-type" evidence="5">
    <location>
        <begin position="1"/>
        <end position="94"/>
    </location>
</feature>
<evidence type="ECO:0000256" key="3">
    <source>
        <dbReference type="ARBA" id="ARBA00023125"/>
    </source>
</evidence>
<reference evidence="8" key="1">
    <citation type="submission" date="2021-04" db="EMBL/GenBank/DDBJ databases">
        <title>Genome based classification of Actinospica acidithermotolerans sp. nov., an actinobacterium isolated from an Indonesian hot spring.</title>
        <authorList>
            <person name="Kusuma A.B."/>
            <person name="Putra K.E."/>
            <person name="Nafisah S."/>
            <person name="Loh J."/>
            <person name="Nouioui I."/>
            <person name="Goodfellow M."/>
        </authorList>
    </citation>
    <scope>NUCLEOTIDE SEQUENCE</scope>
    <source>
        <strain evidence="8">CSCA 57</strain>
    </source>
</reference>
<dbReference type="GO" id="GO:0046872">
    <property type="term" value="F:metal ion binding"/>
    <property type="evidence" value="ECO:0007669"/>
    <property type="project" value="InterPro"/>
</dbReference>
<evidence type="ECO:0000256" key="5">
    <source>
        <dbReference type="PROSITE-ProRule" id="PRU01091"/>
    </source>
</evidence>
<feature type="domain" description="OmpR/PhoB-type" evidence="7">
    <location>
        <begin position="1"/>
        <end position="94"/>
    </location>
</feature>
<dbReference type="InterPro" id="IPR005158">
    <property type="entry name" value="BTAD"/>
</dbReference>
<dbReference type="SUPFAM" id="SSF46894">
    <property type="entry name" value="C-terminal effector domain of the bipartite response regulators"/>
    <property type="match status" value="1"/>
</dbReference>
<protein>
    <submittedName>
        <fullName evidence="8">Winged helix-turn-helix domain-containing protein</fullName>
    </submittedName>
</protein>
<dbReference type="GO" id="GO:0006355">
    <property type="term" value="P:regulation of DNA-templated transcription"/>
    <property type="evidence" value="ECO:0007669"/>
    <property type="project" value="InterPro"/>
</dbReference>
<dbReference type="GO" id="GO:0003677">
    <property type="term" value="F:DNA binding"/>
    <property type="evidence" value="ECO:0007669"/>
    <property type="project" value="UniProtKB-UniRule"/>
</dbReference>
<evidence type="ECO:0000256" key="1">
    <source>
        <dbReference type="ARBA" id="ARBA00005820"/>
    </source>
</evidence>
<dbReference type="EMBL" id="JAGSOG010000258">
    <property type="protein sequence ID" value="MBR7838112.1"/>
    <property type="molecule type" value="Genomic_DNA"/>
</dbReference>
<keyword evidence="6" id="KW-0472">Membrane</keyword>
<dbReference type="InterPro" id="IPR016032">
    <property type="entry name" value="Sig_transdc_resp-reg_C-effctor"/>
</dbReference>
<dbReference type="PANTHER" id="PTHR35807:SF1">
    <property type="entry name" value="TRANSCRIPTIONAL REGULATOR REDD"/>
    <property type="match status" value="1"/>
</dbReference>
<dbReference type="Proteomes" id="UP000675781">
    <property type="component" value="Unassembled WGS sequence"/>
</dbReference>
<dbReference type="CDD" id="cd15831">
    <property type="entry name" value="BTAD"/>
    <property type="match status" value="1"/>
</dbReference>
<dbReference type="InterPro" id="IPR051677">
    <property type="entry name" value="AfsR-DnrI-RedD_regulator"/>
</dbReference>
<feature type="transmembrane region" description="Helical" evidence="6">
    <location>
        <begin position="827"/>
        <end position="848"/>
    </location>
</feature>
<dbReference type="Gene3D" id="1.25.40.10">
    <property type="entry name" value="Tetratricopeptide repeat domain"/>
    <property type="match status" value="1"/>
</dbReference>
<dbReference type="SMART" id="SM00862">
    <property type="entry name" value="Trans_reg_C"/>
    <property type="match status" value="1"/>
</dbReference>
<comment type="similarity">
    <text evidence="1">Belongs to the AfsR/DnrI/RedD regulatory family.</text>
</comment>
<dbReference type="AlphaFoldDB" id="A0A941EU28"/>
<evidence type="ECO:0000256" key="2">
    <source>
        <dbReference type="ARBA" id="ARBA00023015"/>
    </source>
</evidence>
<dbReference type="InterPro" id="IPR001867">
    <property type="entry name" value="OmpR/PhoB-type_DNA-bd"/>
</dbReference>
<dbReference type="Pfam" id="PF03704">
    <property type="entry name" value="BTAD"/>
    <property type="match status" value="1"/>
</dbReference>
<dbReference type="PANTHER" id="PTHR35807">
    <property type="entry name" value="TRANSCRIPTIONAL REGULATOR REDD-RELATED"/>
    <property type="match status" value="1"/>
</dbReference>
<keyword evidence="3 5" id="KW-0238">DNA-binding</keyword>
<dbReference type="SUPFAM" id="SSF63411">
    <property type="entry name" value="LuxS/MPP-like metallohydrolase"/>
    <property type="match status" value="2"/>
</dbReference>
<dbReference type="InterPro" id="IPR011990">
    <property type="entry name" value="TPR-like_helical_dom_sf"/>
</dbReference>
<dbReference type="SUPFAM" id="SSF48452">
    <property type="entry name" value="TPR-like"/>
    <property type="match status" value="1"/>
</dbReference>
<gene>
    <name evidence="8" type="ORF">KDL01_32870</name>
</gene>
<organism evidence="8 9">
    <name type="scientific">Actinospica durhamensis</name>
    <dbReference type="NCBI Taxonomy" id="1508375"/>
    <lineage>
        <taxon>Bacteria</taxon>
        <taxon>Bacillati</taxon>
        <taxon>Actinomycetota</taxon>
        <taxon>Actinomycetes</taxon>
        <taxon>Catenulisporales</taxon>
        <taxon>Actinospicaceae</taxon>
        <taxon>Actinospica</taxon>
    </lineage>
</organism>
<dbReference type="InterPro" id="IPR036388">
    <property type="entry name" value="WH-like_DNA-bd_sf"/>
</dbReference>
<dbReference type="Pfam" id="PF00486">
    <property type="entry name" value="Trans_reg_C"/>
    <property type="match status" value="1"/>
</dbReference>
<dbReference type="InterPro" id="IPR011249">
    <property type="entry name" value="Metalloenz_LuxS/M16"/>
</dbReference>
<dbReference type="GO" id="GO:0000160">
    <property type="term" value="P:phosphorelay signal transduction system"/>
    <property type="evidence" value="ECO:0007669"/>
    <property type="project" value="InterPro"/>
</dbReference>
<keyword evidence="9" id="KW-1185">Reference proteome</keyword>
<dbReference type="RefSeq" id="WP_212532573.1">
    <property type="nucleotide sequence ID" value="NZ_JAGSOG010000258.1"/>
</dbReference>
<keyword evidence="2" id="KW-0805">Transcription regulation</keyword>
<keyword evidence="4" id="KW-0804">Transcription</keyword>
<keyword evidence="6" id="KW-0812">Transmembrane</keyword>
<evidence type="ECO:0000259" key="7">
    <source>
        <dbReference type="PROSITE" id="PS51755"/>
    </source>
</evidence>